<dbReference type="SMART" id="SM00033">
    <property type="entry name" value="CH"/>
    <property type="match status" value="1"/>
</dbReference>
<reference evidence="5" key="1">
    <citation type="submission" date="2025-08" db="UniProtKB">
        <authorList>
            <consortium name="Ensembl"/>
        </authorList>
    </citation>
    <scope>IDENTIFICATION</scope>
</reference>
<keyword evidence="6" id="KW-1185">Reference proteome</keyword>
<dbReference type="Gene3D" id="3.80.10.10">
    <property type="entry name" value="Ribonuclease Inhibitor"/>
    <property type="match status" value="2"/>
</dbReference>
<name>A0A8C3PW86_CHRPC</name>
<dbReference type="CDD" id="cd21272">
    <property type="entry name" value="CH_LRCH3"/>
    <property type="match status" value="1"/>
</dbReference>
<dbReference type="InterPro" id="IPR036872">
    <property type="entry name" value="CH_dom_sf"/>
</dbReference>
<dbReference type="FunFam" id="1.10.418.10:FF:000021">
    <property type="entry name" value="Leucine-rich repeat and calponin homology domain-containing protein 1 isoform 3"/>
    <property type="match status" value="1"/>
</dbReference>
<organism evidence="5 6">
    <name type="scientific">Chrysolophus pictus</name>
    <name type="common">Golden pheasant</name>
    <name type="synonym">Phasianus pictus</name>
    <dbReference type="NCBI Taxonomy" id="9089"/>
    <lineage>
        <taxon>Eukaryota</taxon>
        <taxon>Metazoa</taxon>
        <taxon>Chordata</taxon>
        <taxon>Craniata</taxon>
        <taxon>Vertebrata</taxon>
        <taxon>Euteleostomi</taxon>
        <taxon>Archelosauria</taxon>
        <taxon>Archosauria</taxon>
        <taxon>Dinosauria</taxon>
        <taxon>Saurischia</taxon>
        <taxon>Theropoda</taxon>
        <taxon>Coelurosauria</taxon>
        <taxon>Aves</taxon>
        <taxon>Neognathae</taxon>
        <taxon>Galloanserae</taxon>
        <taxon>Galliformes</taxon>
        <taxon>Phasianidae</taxon>
        <taxon>Phasianinae</taxon>
        <taxon>Chrysolophus</taxon>
    </lineage>
</organism>
<dbReference type="SMART" id="SM00364">
    <property type="entry name" value="LRR_BAC"/>
    <property type="match status" value="4"/>
</dbReference>
<evidence type="ECO:0000259" key="4">
    <source>
        <dbReference type="PROSITE" id="PS50021"/>
    </source>
</evidence>
<feature type="domain" description="Calponin-homology (CH)" evidence="4">
    <location>
        <begin position="571"/>
        <end position="684"/>
    </location>
</feature>
<dbReference type="PROSITE" id="PS51450">
    <property type="entry name" value="LRR"/>
    <property type="match status" value="2"/>
</dbReference>
<feature type="compositionally biased region" description="Basic and acidic residues" evidence="3">
    <location>
        <begin position="560"/>
        <end position="572"/>
    </location>
</feature>
<dbReference type="InterPro" id="IPR003591">
    <property type="entry name" value="Leu-rich_rpt_typical-subtyp"/>
</dbReference>
<dbReference type="Pfam" id="PF00307">
    <property type="entry name" value="CH"/>
    <property type="match status" value="1"/>
</dbReference>
<feature type="region of interest" description="Disordered" evidence="3">
    <location>
        <begin position="424"/>
        <end position="443"/>
    </location>
</feature>
<proteinExistence type="predicted"/>
<dbReference type="Ensembl" id="ENSCPIT00010004046.1">
    <property type="protein sequence ID" value="ENSCPIP00010003425.1"/>
    <property type="gene ID" value="ENSCPIG00010002676.1"/>
</dbReference>
<dbReference type="Gene3D" id="1.10.418.10">
    <property type="entry name" value="Calponin-like domain"/>
    <property type="match status" value="1"/>
</dbReference>
<dbReference type="InterPro" id="IPR001611">
    <property type="entry name" value="Leu-rich_rpt"/>
</dbReference>
<feature type="region of interest" description="Disordered" evidence="3">
    <location>
        <begin position="396"/>
        <end position="419"/>
    </location>
</feature>
<dbReference type="InterPro" id="IPR032675">
    <property type="entry name" value="LRR_dom_sf"/>
</dbReference>
<dbReference type="Proteomes" id="UP000694543">
    <property type="component" value="Unplaced"/>
</dbReference>
<evidence type="ECO:0000256" key="3">
    <source>
        <dbReference type="SAM" id="MobiDB-lite"/>
    </source>
</evidence>
<evidence type="ECO:0000313" key="6">
    <source>
        <dbReference type="Proteomes" id="UP000694543"/>
    </source>
</evidence>
<dbReference type="SUPFAM" id="SSF52058">
    <property type="entry name" value="L domain-like"/>
    <property type="match status" value="1"/>
</dbReference>
<feature type="region of interest" description="Disordered" evidence="3">
    <location>
        <begin position="545"/>
        <end position="572"/>
    </location>
</feature>
<reference evidence="5" key="2">
    <citation type="submission" date="2025-09" db="UniProtKB">
        <authorList>
            <consortium name="Ensembl"/>
        </authorList>
    </citation>
    <scope>IDENTIFICATION</scope>
</reference>
<dbReference type="GO" id="GO:0005737">
    <property type="term" value="C:cytoplasm"/>
    <property type="evidence" value="ECO:0007669"/>
    <property type="project" value="TreeGrafter"/>
</dbReference>
<dbReference type="PROSITE" id="PS50021">
    <property type="entry name" value="CH"/>
    <property type="match status" value="1"/>
</dbReference>
<evidence type="ECO:0000313" key="5">
    <source>
        <dbReference type="Ensembl" id="ENSCPIP00010003425.1"/>
    </source>
</evidence>
<dbReference type="Pfam" id="PF13855">
    <property type="entry name" value="LRR_8"/>
    <property type="match status" value="2"/>
</dbReference>
<keyword evidence="2" id="KW-0677">Repeat</keyword>
<feature type="compositionally biased region" description="Polar residues" evidence="3">
    <location>
        <begin position="545"/>
        <end position="559"/>
    </location>
</feature>
<dbReference type="AlphaFoldDB" id="A0A8C3PW86"/>
<protein>
    <submittedName>
        <fullName evidence="5">Leucine rich repeats and calponin homology domain containing 3</fullName>
    </submittedName>
</protein>
<dbReference type="PANTHER" id="PTHR48051">
    <property type="match status" value="1"/>
</dbReference>
<dbReference type="InterPro" id="IPR001715">
    <property type="entry name" value="CH_dom"/>
</dbReference>
<dbReference type="PANTHER" id="PTHR48051:SF44">
    <property type="entry name" value="LEUCINE RICH REPEATS AND CALPONIN HOMOLOGY DOMAIN CONTAINING 3"/>
    <property type="match status" value="1"/>
</dbReference>
<evidence type="ECO:0000256" key="2">
    <source>
        <dbReference type="ARBA" id="ARBA00022737"/>
    </source>
</evidence>
<evidence type="ECO:0000256" key="1">
    <source>
        <dbReference type="ARBA" id="ARBA00022614"/>
    </source>
</evidence>
<keyword evidence="1" id="KW-0433">Leucine-rich repeat</keyword>
<dbReference type="SMART" id="SM00369">
    <property type="entry name" value="LRR_TYP"/>
    <property type="match status" value="5"/>
</dbReference>
<dbReference type="InterPro" id="IPR050216">
    <property type="entry name" value="LRR_domain-containing"/>
</dbReference>
<dbReference type="SUPFAM" id="SSF47576">
    <property type="entry name" value="Calponin-homology domain, CH-domain"/>
    <property type="match status" value="1"/>
</dbReference>
<accession>A0A8C3PW86</accession>
<dbReference type="FunFam" id="3.80.10.10:FF:000007">
    <property type="entry name" value="Leucine-rich repeat and calponin homology domain-containing protein 1 isoform 3"/>
    <property type="match status" value="1"/>
</dbReference>
<sequence length="697" mass="78690">VGSQRNSKSCARSEHFSAAWEGWGLKSLHCMVGWQGSGGICAKQGMPSPWYRQCVGAAQLLRKGLFSSPSDLSRNRLSELPAEACHFVSLESLNLYQNCIRYIPEAVLNLQSLTFLNISRNQLSTLPVHLCSLPLKVLIASNNKLVSIPEEIGQLRQLTELDVSCNEIQTIPPQIGNLESLRDLNVRRNHLVRLPEELAELPLIRLDFSCNKITAIPVCYRNLRHLQTIMLENNPLQSPPAQICIKGKIHIFKYLNIEACKIAPDLPDYDRRPMGFGSCHEELYSSRPYGALDSGFNSVDSGDKRWSGNEPTDDFSDLPLRVAEITKEQRLRRENQYQENRGSTVVTNGGVEHDLDQIDYIDSCATEEEEEEVRQPKCVDSDSLSSQFMAYIDQRRISNESSPAKPGSTREFQKAEDTRRYLQQNRPPADSPYFLSLSSHQNPDLHRRHIERTRREAQLAALQYEEERMRTKQIQREAVLDFVKCPFPSRRSQHTDDSALLVVRSFHLSPPHPGHAALPSYRNPSQRPESFLFRAAVRDEANKVIASSSSRALSPANDSADTRVRQNSKQREEELELIEQLRKNIESRLKVSLPSDLGAALTDGVVLCHLANHVRPRSVPSIHVPSPAVPKLTMAKCRRNVENFLEACRRIGVPQEQLCLPLHILEEKGLTQVAVTVQALLELAPPKQQQLHHLSAV</sequence>